<evidence type="ECO:0000256" key="4">
    <source>
        <dbReference type="SAM" id="Phobius"/>
    </source>
</evidence>
<dbReference type="SMART" id="SM00304">
    <property type="entry name" value="HAMP"/>
    <property type="match status" value="2"/>
</dbReference>
<comment type="caution">
    <text evidence="6">The sequence shown here is derived from an EMBL/GenBank/DDBJ whole genome shotgun (WGS) entry which is preliminary data.</text>
</comment>
<dbReference type="Pfam" id="PF00672">
    <property type="entry name" value="HAMP"/>
    <property type="match status" value="1"/>
</dbReference>
<dbReference type="CDD" id="cd06225">
    <property type="entry name" value="HAMP"/>
    <property type="match status" value="1"/>
</dbReference>
<feature type="coiled-coil region" evidence="3">
    <location>
        <begin position="385"/>
        <end position="412"/>
    </location>
</feature>
<dbReference type="AlphaFoldDB" id="A0A3N4USV1"/>
<name>A0A3N4USV1_9GAMM</name>
<dbReference type="GO" id="GO:0007165">
    <property type="term" value="P:signal transduction"/>
    <property type="evidence" value="ECO:0007669"/>
    <property type="project" value="InterPro"/>
</dbReference>
<dbReference type="Pfam" id="PF12860">
    <property type="entry name" value="PAS_7"/>
    <property type="match status" value="1"/>
</dbReference>
<dbReference type="GO" id="GO:0006935">
    <property type="term" value="P:chemotaxis"/>
    <property type="evidence" value="ECO:0007669"/>
    <property type="project" value="UniProtKB-KW"/>
</dbReference>
<keyword evidence="4" id="KW-0812">Transmembrane</keyword>
<dbReference type="Proteomes" id="UP000269708">
    <property type="component" value="Unassembled WGS sequence"/>
</dbReference>
<dbReference type="Gene3D" id="1.10.287.950">
    <property type="entry name" value="Methyl-accepting chemotaxis protein"/>
    <property type="match status" value="1"/>
</dbReference>
<keyword evidence="4" id="KW-0472">Membrane</keyword>
<dbReference type="EMBL" id="RKQN01000012">
    <property type="protein sequence ID" value="RPE73786.1"/>
    <property type="molecule type" value="Genomic_DNA"/>
</dbReference>
<dbReference type="GO" id="GO:0005886">
    <property type="term" value="C:plasma membrane"/>
    <property type="evidence" value="ECO:0007669"/>
    <property type="project" value="TreeGrafter"/>
</dbReference>
<feature type="domain" description="HAMP" evidence="5">
    <location>
        <begin position="352"/>
        <end position="404"/>
    </location>
</feature>
<proteinExistence type="inferred from homology"/>
<evidence type="ECO:0000256" key="3">
    <source>
        <dbReference type="SAM" id="Coils"/>
    </source>
</evidence>
<evidence type="ECO:0000256" key="2">
    <source>
        <dbReference type="ARBA" id="ARBA00029447"/>
    </source>
</evidence>
<organism evidence="6 7">
    <name type="scientific">Vulcaniibacterium tengchongense</name>
    <dbReference type="NCBI Taxonomy" id="1273429"/>
    <lineage>
        <taxon>Bacteria</taxon>
        <taxon>Pseudomonadati</taxon>
        <taxon>Pseudomonadota</taxon>
        <taxon>Gammaproteobacteria</taxon>
        <taxon>Lysobacterales</taxon>
        <taxon>Lysobacteraceae</taxon>
        <taxon>Vulcaniibacterium</taxon>
    </lineage>
</organism>
<dbReference type="InterPro" id="IPR003660">
    <property type="entry name" value="HAMP_dom"/>
</dbReference>
<keyword evidence="1" id="KW-0488">Methylation</keyword>
<dbReference type="SUPFAM" id="SSF158472">
    <property type="entry name" value="HAMP domain-like"/>
    <property type="match status" value="1"/>
</dbReference>
<protein>
    <submittedName>
        <fullName evidence="6">Methyl-accepting chemotaxis protein</fullName>
    </submittedName>
</protein>
<dbReference type="Gene3D" id="6.10.340.10">
    <property type="match status" value="1"/>
</dbReference>
<evidence type="ECO:0000313" key="7">
    <source>
        <dbReference type="Proteomes" id="UP000269708"/>
    </source>
</evidence>
<feature type="transmembrane region" description="Helical" evidence="4">
    <location>
        <begin position="30"/>
        <end position="50"/>
    </location>
</feature>
<feature type="non-terminal residue" evidence="6">
    <location>
        <position position="674"/>
    </location>
</feature>
<sequence length="674" mass="72782">MSVRAHPSLLDRLLLPATGLMARLRFGQKAMLIGAAFVLACAVLAGIILVRATDQLDAARAQQAAIAGVNRLQRAMLAMQAHEQLTVRRFAKDEVADAELRKTAAAVDAELRALAAWQAQALPDPGLQKGVAAVREAWAQAAADHPDVLTAVTAHDQAIRRAGEAMGLLSNASGLGQAQNAAVLYIGRAASEWLPTLAEYTSQQGVVALRVLGDGAIWVDDRTGLAVSRNMQQYVRSRAELELHDAEREMASLKRSMGEPFRKALDALAKQNEAIQAHVLDAETPVLPVKTMAARVEAARQALGAAMAAANASLHTAAAAEIDRLQRRTVVTLGVCVLVLLLVAYLFLGFSRAMRAAMGEANRVARQIADGRLDNAIVIQGRDELADLLGSMRQMQAQLRDKLEEERRIADENLRVRTALDNVGSNVMIADNERRIVYLNNAIQRMLAEAEADMRQELPQFEAARVLGGNMDMFHKNPEHVRRLLESLREHYATRMRVGGRTFALSASPIIDRAGERLGSVVEWRDITAEVAVEAEIAEIVQAAVDGDFSRRIGVAGKQGFFLQLAEGINQLLESNASAMDDIVRVLSALAQGDLTQTIETEYRGTLAKMRDDMNATVAQLAQIVGQIREGSDAISAAAAEIAAGNGDLSQRTEQQAASLEETASSMEELTSTV</sequence>
<keyword evidence="4" id="KW-1133">Transmembrane helix</keyword>
<comment type="similarity">
    <text evidence="2">Belongs to the methyl-accepting chemotaxis (MCP) protein family.</text>
</comment>
<dbReference type="PANTHER" id="PTHR43531:SF14">
    <property type="entry name" value="METHYL-ACCEPTING CHEMOTAXIS PROTEIN I-RELATED"/>
    <property type="match status" value="1"/>
</dbReference>
<gene>
    <name evidence="6" type="ORF">EDC50_3238</name>
</gene>
<dbReference type="SUPFAM" id="SSF55785">
    <property type="entry name" value="PYP-like sensor domain (PAS domain)"/>
    <property type="match status" value="1"/>
</dbReference>
<keyword evidence="3" id="KW-0175">Coiled coil</keyword>
<dbReference type="SUPFAM" id="SSF58104">
    <property type="entry name" value="Methyl-accepting chemotaxis protein (MCP) signaling domain"/>
    <property type="match status" value="1"/>
</dbReference>
<dbReference type="RefSeq" id="WP_123771593.1">
    <property type="nucleotide sequence ID" value="NZ_RKQN01000012.1"/>
</dbReference>
<dbReference type="PROSITE" id="PS50885">
    <property type="entry name" value="HAMP"/>
    <property type="match status" value="2"/>
</dbReference>
<reference evidence="6 7" key="1">
    <citation type="submission" date="2018-11" db="EMBL/GenBank/DDBJ databases">
        <title>Genomic Encyclopedia of Type Strains, Phase IV (KMG-IV): sequencing the most valuable type-strain genomes for metagenomic binning, comparative biology and taxonomic classification.</title>
        <authorList>
            <person name="Goeker M."/>
        </authorList>
    </citation>
    <scope>NUCLEOTIDE SEQUENCE [LARGE SCALE GENOMIC DNA]</scope>
    <source>
        <strain evidence="6 7">DSM 25623</strain>
    </source>
</reference>
<dbReference type="InterPro" id="IPR035965">
    <property type="entry name" value="PAS-like_dom_sf"/>
</dbReference>
<evidence type="ECO:0000259" key="5">
    <source>
        <dbReference type="PROSITE" id="PS50885"/>
    </source>
</evidence>
<feature type="transmembrane region" description="Helical" evidence="4">
    <location>
        <begin position="330"/>
        <end position="348"/>
    </location>
</feature>
<dbReference type="Gene3D" id="3.30.450.20">
    <property type="entry name" value="PAS domain"/>
    <property type="match status" value="1"/>
</dbReference>
<keyword evidence="7" id="KW-1185">Reference proteome</keyword>
<dbReference type="GO" id="GO:0004888">
    <property type="term" value="F:transmembrane signaling receptor activity"/>
    <property type="evidence" value="ECO:0007669"/>
    <property type="project" value="TreeGrafter"/>
</dbReference>
<dbReference type="FunFam" id="3.30.450.20:FF:000075">
    <property type="entry name" value="Methyl-accepting chemotaxis protein"/>
    <property type="match status" value="1"/>
</dbReference>
<feature type="domain" description="HAMP" evidence="5">
    <location>
        <begin position="579"/>
        <end position="626"/>
    </location>
</feature>
<evidence type="ECO:0000256" key="1">
    <source>
        <dbReference type="ARBA" id="ARBA00022481"/>
    </source>
</evidence>
<accession>A0A3N4USV1</accession>
<dbReference type="PANTHER" id="PTHR43531">
    <property type="entry name" value="PROTEIN ICFG"/>
    <property type="match status" value="1"/>
</dbReference>
<evidence type="ECO:0000313" key="6">
    <source>
        <dbReference type="EMBL" id="RPE73786.1"/>
    </source>
</evidence>
<dbReference type="Pfam" id="PF18947">
    <property type="entry name" value="HAMP_2"/>
    <property type="match status" value="1"/>
</dbReference>
<dbReference type="InterPro" id="IPR051310">
    <property type="entry name" value="MCP_chemotaxis"/>
</dbReference>